<accession>A0ABN9V6L4</accession>
<dbReference type="PANTHER" id="PTHR22950:SF461">
    <property type="entry name" value="AMINO ACID TRANSPORTER TRANSMEMBRANE DOMAIN-CONTAINING PROTEIN"/>
    <property type="match status" value="1"/>
</dbReference>
<dbReference type="Proteomes" id="UP001189429">
    <property type="component" value="Unassembled WGS sequence"/>
</dbReference>
<feature type="transmembrane region" description="Helical" evidence="6">
    <location>
        <begin position="46"/>
        <end position="64"/>
    </location>
</feature>
<evidence type="ECO:0000256" key="5">
    <source>
        <dbReference type="SAM" id="MobiDB-lite"/>
    </source>
</evidence>
<feature type="transmembrane region" description="Helical" evidence="6">
    <location>
        <begin position="183"/>
        <end position="204"/>
    </location>
</feature>
<comment type="caution">
    <text evidence="8">The sequence shown here is derived from an EMBL/GenBank/DDBJ whole genome shotgun (WGS) entry which is preliminary data.</text>
</comment>
<feature type="region of interest" description="Disordered" evidence="5">
    <location>
        <begin position="875"/>
        <end position="907"/>
    </location>
</feature>
<keyword evidence="3 6" id="KW-1133">Transmembrane helix</keyword>
<evidence type="ECO:0000256" key="3">
    <source>
        <dbReference type="ARBA" id="ARBA00022989"/>
    </source>
</evidence>
<feature type="compositionally biased region" description="Acidic residues" evidence="5">
    <location>
        <begin position="1123"/>
        <end position="1141"/>
    </location>
</feature>
<feature type="transmembrane region" description="Helical" evidence="6">
    <location>
        <begin position="70"/>
        <end position="91"/>
    </location>
</feature>
<proteinExistence type="predicted"/>
<evidence type="ECO:0000313" key="8">
    <source>
        <dbReference type="EMBL" id="CAK0868311.1"/>
    </source>
</evidence>
<feature type="domain" description="Amino acid transporter transmembrane" evidence="7">
    <location>
        <begin position="40"/>
        <end position="391"/>
    </location>
</feature>
<feature type="compositionally biased region" description="Low complexity" evidence="5">
    <location>
        <begin position="1063"/>
        <end position="1072"/>
    </location>
</feature>
<dbReference type="InterPro" id="IPR013057">
    <property type="entry name" value="AA_transpt_TM"/>
</dbReference>
<evidence type="ECO:0000313" key="9">
    <source>
        <dbReference type="Proteomes" id="UP001189429"/>
    </source>
</evidence>
<dbReference type="PANTHER" id="PTHR22950">
    <property type="entry name" value="AMINO ACID TRANSPORTER"/>
    <property type="match status" value="1"/>
</dbReference>
<dbReference type="EMBL" id="CAUYUJ010016732">
    <property type="protein sequence ID" value="CAK0868311.1"/>
    <property type="molecule type" value="Genomic_DNA"/>
</dbReference>
<evidence type="ECO:0000256" key="2">
    <source>
        <dbReference type="ARBA" id="ARBA00022692"/>
    </source>
</evidence>
<feature type="transmembrane region" description="Helical" evidence="6">
    <location>
        <begin position="126"/>
        <end position="147"/>
    </location>
</feature>
<name>A0ABN9V6L4_9DINO</name>
<comment type="subcellular location">
    <subcellularLocation>
        <location evidence="1">Membrane</location>
        <topology evidence="1">Multi-pass membrane protein</topology>
    </subcellularLocation>
</comment>
<keyword evidence="9" id="KW-1185">Reference proteome</keyword>
<feature type="transmembrane region" description="Helical" evidence="6">
    <location>
        <begin position="153"/>
        <end position="171"/>
    </location>
</feature>
<evidence type="ECO:0000256" key="1">
    <source>
        <dbReference type="ARBA" id="ARBA00004141"/>
    </source>
</evidence>
<protein>
    <recommendedName>
        <fullName evidence="7">Amino acid transporter transmembrane domain-containing protein</fullName>
    </recommendedName>
</protein>
<feature type="compositionally biased region" description="Basic and acidic residues" evidence="5">
    <location>
        <begin position="1286"/>
        <end position="1303"/>
    </location>
</feature>
<feature type="region of interest" description="Disordered" evidence="5">
    <location>
        <begin position="491"/>
        <end position="516"/>
    </location>
</feature>
<feature type="compositionally biased region" description="Basic and acidic residues" evidence="5">
    <location>
        <begin position="1195"/>
        <end position="1210"/>
    </location>
</feature>
<feature type="transmembrane region" description="Helical" evidence="6">
    <location>
        <begin position="368"/>
        <end position="389"/>
    </location>
</feature>
<feature type="transmembrane region" description="Helical" evidence="6">
    <location>
        <begin position="224"/>
        <end position="243"/>
    </location>
</feature>
<organism evidence="8 9">
    <name type="scientific">Prorocentrum cordatum</name>
    <dbReference type="NCBI Taxonomy" id="2364126"/>
    <lineage>
        <taxon>Eukaryota</taxon>
        <taxon>Sar</taxon>
        <taxon>Alveolata</taxon>
        <taxon>Dinophyceae</taxon>
        <taxon>Prorocentrales</taxon>
        <taxon>Prorocentraceae</taxon>
        <taxon>Prorocentrum</taxon>
    </lineage>
</organism>
<evidence type="ECO:0000256" key="4">
    <source>
        <dbReference type="ARBA" id="ARBA00023136"/>
    </source>
</evidence>
<feature type="transmembrane region" description="Helical" evidence="6">
    <location>
        <begin position="425"/>
        <end position="449"/>
    </location>
</feature>
<dbReference type="Pfam" id="PF01490">
    <property type="entry name" value="Aa_trans"/>
    <property type="match status" value="1"/>
</dbReference>
<evidence type="ECO:0000259" key="7">
    <source>
        <dbReference type="Pfam" id="PF01490"/>
    </source>
</evidence>
<keyword evidence="4 6" id="KW-0472">Membrane</keyword>
<feature type="region of interest" description="Disordered" evidence="5">
    <location>
        <begin position="1088"/>
        <end position="1342"/>
    </location>
</feature>
<gene>
    <name evidence="8" type="ORF">PCOR1329_LOCUS55005</name>
</gene>
<sequence>MAMMDSPSGSLWPRQLMSPGASAQQLMSPVNMTPVAGGLGWPEAGLVLFAFAAPSAVMAVPYLIGTAGYLGGLLICVVVTGASVGGSMMLLRIKLMHQSCHTFGDLGREVLGRPGQLWGNIIHRQLGNFCMFLPCALEFCALALSGIGKGFSAFGGCTDYYLFTIALLCLLTTQVRKLSNTVVLTFVSVVSVYSMSLCMLIAAFSYDNPQKLPAQNFGNPEADATLQLVKAAGGFTIAAWAYVPSFLTVELVTCMESPADFRKSLYLGPVNCYNVGEVIGITDGVAAWKPGVAINTFFNTFQLIGNFVSYMLDSVPLGRFCQKAWAPQFGDTWSSAHMAQYLGYTLPTFILALALAVLVPSVNTLLDFTTALTVPMVTQIYPATLYWRLFCQSGVPLARESLREHPEGQSDSPDQKTTPMEKCGVLAVFVVGCTSFVVCMIKAVGFLALEELRPPMQIGCGDWTIWSSRAAAAHASWPTGRVERWAGEARSARKNDSWLQPGSASEAGYDPDGHSVNEHKEELLSAPVSRTERPRAVDAAPLEAAATLVDLEERTVRPGKQRSVVDARRSNRCLRDPTGVELATAESLGLIEVDDDSEVSIGTGGARGALYRSKIGIEPGQYFALPPTRAERLDLHEAEGEWLARDRWVHQRIAALPMGFKWPPHRAQKAATDRRGGFFGGSQLETAQPMKDLACDALDDVGLDTHEHVDVQTRADALGVAIDGRAGVVATSSNRTRDVDGLLTCRWTAGLPQDISRSRPRATVAFIFILRRSLLSVLSATYEFVRSAGGKLVDLWPSARAERGTARALLPFALVQWRLPWLGEVTATDARRSGSRDALEALEGEFTAFAPTRANDPDEHRELDCAGRRGGCLASAAGDGRTSGPSAEGAPSPAAEGADDPASEGAEAVYDAHEAGAPAAGGHDGEDDPTGTRTKAIETFAAFATYGWPMEIQELKAKWLISASSNAGPHSAAAIGAPEELRPTNASICDDASLQLHVARYEKGDRVQAQRQRLPRSFQQYAIRRDANLQRAMLGLAAPAVPSLQRSGLLRISARRVEQGSPEQEQAAAAAESEAELKEKQKIEAEIAAKDAEESAKVSAEAEVEAEKEAQAQTEANSKAVAQEEETAEGSGDDSANETEEGTNPKKEEVEKEKDQEDEVDAKNEHNKMATDEAEAKKALDCLREPEAPGCLKTASEEVEAKAQDPKDDDSKEGEDVNGSTGEIAQAKMAARQKAMEEAERQDPKDDDSKAQDPKDFDPKDDDSKEGEDVNGSTGEIQAKTAAKQKAMEEAERQEKEAAEEAAKAAAEAGHASTIPVESLEPQEPENTKRKVTDAEYAESLP</sequence>
<feature type="compositionally biased region" description="Low complexity" evidence="5">
    <location>
        <begin position="883"/>
        <end position="896"/>
    </location>
</feature>
<feature type="compositionally biased region" description="Basic and acidic residues" evidence="5">
    <location>
        <begin position="1143"/>
        <end position="1187"/>
    </location>
</feature>
<keyword evidence="2 6" id="KW-0812">Transmembrane</keyword>
<feature type="transmembrane region" description="Helical" evidence="6">
    <location>
        <begin position="341"/>
        <end position="362"/>
    </location>
</feature>
<evidence type="ECO:0000256" key="6">
    <source>
        <dbReference type="SAM" id="Phobius"/>
    </source>
</evidence>
<feature type="region of interest" description="Disordered" evidence="5">
    <location>
        <begin position="1058"/>
        <end position="1077"/>
    </location>
</feature>
<reference evidence="8" key="1">
    <citation type="submission" date="2023-10" db="EMBL/GenBank/DDBJ databases">
        <authorList>
            <person name="Chen Y."/>
            <person name="Shah S."/>
            <person name="Dougan E. K."/>
            <person name="Thang M."/>
            <person name="Chan C."/>
        </authorList>
    </citation>
    <scope>NUCLEOTIDE SEQUENCE [LARGE SCALE GENOMIC DNA]</scope>
</reference>
<feature type="compositionally biased region" description="Basic and acidic residues" evidence="5">
    <location>
        <begin position="1234"/>
        <end position="1258"/>
    </location>
</feature>